<dbReference type="PANTHER" id="PTHR30634:SF16">
    <property type="entry name" value="OUTER-MEMBRANE LIPOPROTEIN LOLB"/>
    <property type="match status" value="1"/>
</dbReference>
<name>A0ABT1A421_9PSEU</name>
<dbReference type="CDD" id="cd01462">
    <property type="entry name" value="VWA_YIEM_type"/>
    <property type="match status" value="1"/>
</dbReference>
<dbReference type="Gene3D" id="3.40.50.410">
    <property type="entry name" value="von Willebrand factor, type A domain"/>
    <property type="match status" value="1"/>
</dbReference>
<gene>
    <name evidence="2" type="ORF">KDL28_21785</name>
</gene>
<feature type="region of interest" description="Disordered" evidence="1">
    <location>
        <begin position="44"/>
        <end position="69"/>
    </location>
</feature>
<dbReference type="Proteomes" id="UP001165283">
    <property type="component" value="Unassembled WGS sequence"/>
</dbReference>
<comment type="caution">
    <text evidence="2">The sequence shown here is derived from an EMBL/GenBank/DDBJ whole genome shotgun (WGS) entry which is preliminary data.</text>
</comment>
<dbReference type="EMBL" id="JAGSOV010000045">
    <property type="protein sequence ID" value="MCO1657696.1"/>
    <property type="molecule type" value="Genomic_DNA"/>
</dbReference>
<evidence type="ECO:0000313" key="3">
    <source>
        <dbReference type="Proteomes" id="UP001165283"/>
    </source>
</evidence>
<proteinExistence type="predicted"/>
<organism evidence="2 3">
    <name type="scientific">Pseudonocardia humida</name>
    <dbReference type="NCBI Taxonomy" id="2800819"/>
    <lineage>
        <taxon>Bacteria</taxon>
        <taxon>Bacillati</taxon>
        <taxon>Actinomycetota</taxon>
        <taxon>Actinomycetes</taxon>
        <taxon>Pseudonocardiales</taxon>
        <taxon>Pseudonocardiaceae</taxon>
        <taxon>Pseudonocardia</taxon>
    </lineage>
</organism>
<dbReference type="InterPro" id="IPR050458">
    <property type="entry name" value="LolB"/>
</dbReference>
<dbReference type="Pfam" id="PF05762">
    <property type="entry name" value="VWA_CoxE"/>
    <property type="match status" value="1"/>
</dbReference>
<dbReference type="InterPro" id="IPR008912">
    <property type="entry name" value="Uncharacterised_CoxE"/>
</dbReference>
<keyword evidence="3" id="KW-1185">Reference proteome</keyword>
<dbReference type="PANTHER" id="PTHR30634">
    <property type="entry name" value="OUTER MEMBRANE LOLAB LIPOPROTEIN INSERTION APPARATUS"/>
    <property type="match status" value="1"/>
</dbReference>
<accession>A0ABT1A421</accession>
<protein>
    <submittedName>
        <fullName evidence="2">VWA domain-containing protein</fullName>
    </submittedName>
</protein>
<dbReference type="RefSeq" id="WP_252441346.1">
    <property type="nucleotide sequence ID" value="NZ_JAGSOV010000045.1"/>
</dbReference>
<evidence type="ECO:0000313" key="2">
    <source>
        <dbReference type="EMBL" id="MCO1657696.1"/>
    </source>
</evidence>
<dbReference type="SUPFAM" id="SSF53300">
    <property type="entry name" value="vWA-like"/>
    <property type="match status" value="1"/>
</dbReference>
<dbReference type="InterPro" id="IPR036465">
    <property type="entry name" value="vWFA_dom_sf"/>
</dbReference>
<sequence length="394" mass="42245">MTDTGSTGGTEDAERMRRWRMVLGAAADPSLGTPSGADAAMDSALGALYDGPPGGEAGERGRGRSGGLGASAPRVARWLGDIREYFPSTVVQVMQADAIERLDLKALLLEPEMLAAVEPDVHLVGTLLSLNRVLPERSREMARRVVARVVAELEARITQKTRAAVTGALNRASRIARPRRHADIDWDRTIRANLKHYQREHRTVVPERLVGYGRRTTAVQRDVVLCVDQSGSMAASVVHSGVFGAVLASMRSLRTSLVVFDTAVVDLTEQLSDPVEVLFGTQLGGGTDINRAVGYSQALITRPRDTIFVLVSDLFEGGVRDEMLRRVAAMVGAGVQVVVLLALSDEGAPAYDHDNAAALAALGVPAFACTPDAFPELMAAAIERRDLRGFAERS</sequence>
<evidence type="ECO:0000256" key="1">
    <source>
        <dbReference type="SAM" id="MobiDB-lite"/>
    </source>
</evidence>
<reference evidence="2" key="1">
    <citation type="submission" date="2021-04" db="EMBL/GenBank/DDBJ databases">
        <title>Pseudonocardia sp. nov., isolated from sandy soil of mangrove forest.</title>
        <authorList>
            <person name="Zan Z."/>
            <person name="Huang R."/>
            <person name="Liu W."/>
        </authorList>
    </citation>
    <scope>NUCLEOTIDE SEQUENCE</scope>
    <source>
        <strain evidence="2">S2-4</strain>
    </source>
</reference>